<dbReference type="EMBL" id="JH000689">
    <property type="protein sequence ID" value="EGV95518.1"/>
    <property type="molecule type" value="Genomic_DNA"/>
</dbReference>
<sequence>MEEAALTAVPDARTSRGTSPEAVAVCASCLRGGVSGHLGRVPEGAASPAGLRLP</sequence>
<evidence type="ECO:0000313" key="2">
    <source>
        <dbReference type="Proteomes" id="UP000001075"/>
    </source>
</evidence>
<organism evidence="1 2">
    <name type="scientific">Cricetulus griseus</name>
    <name type="common">Chinese hamster</name>
    <name type="synonym">Cricetulus barabensis griseus</name>
    <dbReference type="NCBI Taxonomy" id="10029"/>
    <lineage>
        <taxon>Eukaryota</taxon>
        <taxon>Metazoa</taxon>
        <taxon>Chordata</taxon>
        <taxon>Craniata</taxon>
        <taxon>Vertebrata</taxon>
        <taxon>Euteleostomi</taxon>
        <taxon>Mammalia</taxon>
        <taxon>Eutheria</taxon>
        <taxon>Euarchontoglires</taxon>
        <taxon>Glires</taxon>
        <taxon>Rodentia</taxon>
        <taxon>Myomorpha</taxon>
        <taxon>Muroidea</taxon>
        <taxon>Cricetidae</taxon>
        <taxon>Cricetinae</taxon>
        <taxon>Cricetulus</taxon>
    </lineage>
</organism>
<gene>
    <name evidence="1" type="ORF">I79_014095</name>
</gene>
<proteinExistence type="predicted"/>
<reference evidence="2" key="1">
    <citation type="journal article" date="2011" name="Nat. Biotechnol.">
        <title>The genomic sequence of the Chinese hamster ovary (CHO)-K1 cell line.</title>
        <authorList>
            <person name="Xu X."/>
            <person name="Nagarajan H."/>
            <person name="Lewis N.E."/>
            <person name="Pan S."/>
            <person name="Cai Z."/>
            <person name="Liu X."/>
            <person name="Chen W."/>
            <person name="Xie M."/>
            <person name="Wang W."/>
            <person name="Hammond S."/>
            <person name="Andersen M.R."/>
            <person name="Neff N."/>
            <person name="Passarelli B."/>
            <person name="Koh W."/>
            <person name="Fan H.C."/>
            <person name="Wang J."/>
            <person name="Gui Y."/>
            <person name="Lee K.H."/>
            <person name="Betenbaugh M.J."/>
            <person name="Quake S.R."/>
            <person name="Famili I."/>
            <person name="Palsson B.O."/>
            <person name="Wang J."/>
        </authorList>
    </citation>
    <scope>NUCLEOTIDE SEQUENCE [LARGE SCALE GENOMIC DNA]</scope>
    <source>
        <strain evidence="2">CHO K1 cell line</strain>
    </source>
</reference>
<dbReference type="InParanoid" id="G3HT74"/>
<protein>
    <submittedName>
        <fullName evidence="1">Uncharacterized protein</fullName>
    </submittedName>
</protein>
<name>G3HT74_CRIGR</name>
<accession>G3HT74</accession>
<dbReference type="Proteomes" id="UP000001075">
    <property type="component" value="Unassembled WGS sequence"/>
</dbReference>
<evidence type="ECO:0000313" key="1">
    <source>
        <dbReference type="EMBL" id="EGV95518.1"/>
    </source>
</evidence>
<dbReference type="AlphaFoldDB" id="G3HT74"/>